<dbReference type="AlphaFoldDB" id="A0A1H7FT11"/>
<dbReference type="GO" id="GO:0019239">
    <property type="term" value="F:deaminase activity"/>
    <property type="evidence" value="ECO:0007669"/>
    <property type="project" value="TreeGrafter"/>
</dbReference>
<dbReference type="GO" id="GO:0005829">
    <property type="term" value="C:cytosol"/>
    <property type="evidence" value="ECO:0007669"/>
    <property type="project" value="TreeGrafter"/>
</dbReference>
<accession>A0A1H7FT11</accession>
<dbReference type="Proteomes" id="UP000182719">
    <property type="component" value="Unassembled WGS sequence"/>
</dbReference>
<gene>
    <name evidence="1" type="ORF">SAMN05444354_101160</name>
</gene>
<dbReference type="PANTHER" id="PTHR11803">
    <property type="entry name" value="2-IMINOBUTANOATE/2-IMINOPROPANOATE DEAMINASE RIDA"/>
    <property type="match status" value="1"/>
</dbReference>
<keyword evidence="2" id="KW-1185">Reference proteome</keyword>
<dbReference type="OrthoDB" id="9809792at2"/>
<dbReference type="Pfam" id="PF01042">
    <property type="entry name" value="Ribonuc_L-PSP"/>
    <property type="match status" value="1"/>
</dbReference>
<dbReference type="InterPro" id="IPR035959">
    <property type="entry name" value="RutC-like_sf"/>
</dbReference>
<protein>
    <submittedName>
        <fullName evidence="1">Enamine deaminase RidA, house cleaning of reactive enamine intermediates, YjgF/YER057c/UK114 family</fullName>
    </submittedName>
</protein>
<evidence type="ECO:0000313" key="1">
    <source>
        <dbReference type="EMBL" id="SEK27330.1"/>
    </source>
</evidence>
<dbReference type="RefSeq" id="WP_075004464.1">
    <property type="nucleotide sequence ID" value="NZ_FOAP01000001.1"/>
</dbReference>
<name>A0A1H7FT11_STIAU</name>
<dbReference type="SUPFAM" id="SSF55298">
    <property type="entry name" value="YjgF-like"/>
    <property type="match status" value="1"/>
</dbReference>
<dbReference type="PANTHER" id="PTHR11803:SF39">
    <property type="entry name" value="2-IMINOBUTANOATE_2-IMINOPROPANOATE DEAMINASE"/>
    <property type="match status" value="1"/>
</dbReference>
<dbReference type="CDD" id="cd06152">
    <property type="entry name" value="YjgF_YER057c_UK114_like_4"/>
    <property type="match status" value="1"/>
</dbReference>
<reference evidence="2" key="1">
    <citation type="submission" date="2016-10" db="EMBL/GenBank/DDBJ databases">
        <authorList>
            <person name="Varghese N."/>
            <person name="Submissions S."/>
        </authorList>
    </citation>
    <scope>NUCLEOTIDE SEQUENCE [LARGE SCALE GENOMIC DNA]</scope>
    <source>
        <strain evidence="2">DSM 17044</strain>
    </source>
</reference>
<dbReference type="EMBL" id="FOAP01000001">
    <property type="protein sequence ID" value="SEK27330.1"/>
    <property type="molecule type" value="Genomic_DNA"/>
</dbReference>
<evidence type="ECO:0000313" key="2">
    <source>
        <dbReference type="Proteomes" id="UP000182719"/>
    </source>
</evidence>
<dbReference type="Gene3D" id="3.30.1330.40">
    <property type="entry name" value="RutC-like"/>
    <property type="match status" value="1"/>
</dbReference>
<dbReference type="InterPro" id="IPR006175">
    <property type="entry name" value="YjgF/YER057c/UK114"/>
</dbReference>
<sequence>MTKPEFFVTPGYGERQLKGMHYSQAVKIGDRVETSGQGGWNDHWEFPDSLAEEIAQAFRNVERTLAAAGAGWEHVVHVNSYHVSFPPVVNETMVKLFRHYMPHHAPIWTSLGVAALGDPTMRVEIRVTAIVP</sequence>
<organism evidence="1 2">
    <name type="scientific">Stigmatella aurantiaca</name>
    <dbReference type="NCBI Taxonomy" id="41"/>
    <lineage>
        <taxon>Bacteria</taxon>
        <taxon>Pseudomonadati</taxon>
        <taxon>Myxococcota</taxon>
        <taxon>Myxococcia</taxon>
        <taxon>Myxococcales</taxon>
        <taxon>Cystobacterineae</taxon>
        <taxon>Archangiaceae</taxon>
        <taxon>Stigmatella</taxon>
    </lineage>
</organism>
<proteinExistence type="predicted"/>